<dbReference type="PANTHER" id="PTHR10807">
    <property type="entry name" value="MYOTUBULARIN-RELATED"/>
    <property type="match status" value="1"/>
</dbReference>
<dbReference type="FunCoup" id="A9VA44">
    <property type="interactions" value="1251"/>
</dbReference>
<evidence type="ECO:0000313" key="2">
    <source>
        <dbReference type="EMBL" id="EDQ85601.1"/>
    </source>
</evidence>
<evidence type="ECO:0000313" key="3">
    <source>
        <dbReference type="Proteomes" id="UP000001357"/>
    </source>
</evidence>
<reference evidence="2 3" key="1">
    <citation type="journal article" date="2008" name="Nature">
        <title>The genome of the choanoflagellate Monosiga brevicollis and the origin of metazoans.</title>
        <authorList>
            <consortium name="JGI Sequencing"/>
            <person name="King N."/>
            <person name="Westbrook M.J."/>
            <person name="Young S.L."/>
            <person name="Kuo A."/>
            <person name="Abedin M."/>
            <person name="Chapman J."/>
            <person name="Fairclough S."/>
            <person name="Hellsten U."/>
            <person name="Isogai Y."/>
            <person name="Letunic I."/>
            <person name="Marr M."/>
            <person name="Pincus D."/>
            <person name="Putnam N."/>
            <person name="Rokas A."/>
            <person name="Wright K.J."/>
            <person name="Zuzow R."/>
            <person name="Dirks W."/>
            <person name="Good M."/>
            <person name="Goodstein D."/>
            <person name="Lemons D."/>
            <person name="Li W."/>
            <person name="Lyons J.B."/>
            <person name="Morris A."/>
            <person name="Nichols S."/>
            <person name="Richter D.J."/>
            <person name="Salamov A."/>
            <person name="Bork P."/>
            <person name="Lim W.A."/>
            <person name="Manning G."/>
            <person name="Miller W.T."/>
            <person name="McGinnis W."/>
            <person name="Shapiro H."/>
            <person name="Tjian R."/>
            <person name="Grigoriev I.V."/>
            <person name="Rokhsar D."/>
        </authorList>
    </citation>
    <scope>NUCLEOTIDE SEQUENCE [LARGE SCALE GENOMIC DNA]</scope>
    <source>
        <strain evidence="3">MX1 / ATCC 50154</strain>
    </source>
</reference>
<proteinExistence type="predicted"/>
<sequence>MMFSRSVSKYRQNGRFPMLCFLHPKTKMPLLRSGQPLAGSSGKRKYEDEQMLRMVLSTADVKQGLILDTRTSSVASTHRSKGGGLEVIDKYYGWSRKMLDIAAWPILADSLSKLLEACQDPSLDASKFLEKLNASNWLSTVRDALSAALQAVTCLEHEQQPVVVHGSHGTDITCIVVALAQLYMDPYFRTLEGFCKLVEKEWLHAGHPFASRWSPLTRHNKTERAPVFLLFLDCVYQSYFQFCAAFEFNESFLMELYMQSYSCVFGTFVGDCEAMRAAEQLDKKTRCFWRHALSLLGAAAPRKAGG</sequence>
<feature type="domain" description="Myotubularin phosphatase" evidence="1">
    <location>
        <begin position="1"/>
        <end position="306"/>
    </location>
</feature>
<dbReference type="KEGG" id="mbr:MONBRDRAFT_29099"/>
<dbReference type="SUPFAM" id="SSF52799">
    <property type="entry name" value="(Phosphotyrosine protein) phosphatases II"/>
    <property type="match status" value="1"/>
</dbReference>
<keyword evidence="3" id="KW-1185">Reference proteome</keyword>
<gene>
    <name evidence="2" type="ORF">MONBRDRAFT_29099</name>
</gene>
<dbReference type="AlphaFoldDB" id="A9VA44"/>
<evidence type="ECO:0000259" key="1">
    <source>
        <dbReference type="PROSITE" id="PS51339"/>
    </source>
</evidence>
<accession>A9VA44</accession>
<dbReference type="GeneID" id="5894768"/>
<dbReference type="PROSITE" id="PS51339">
    <property type="entry name" value="PPASE_MYOTUBULARIN"/>
    <property type="match status" value="1"/>
</dbReference>
<protein>
    <recommendedName>
        <fullName evidence="1">Myotubularin phosphatase domain-containing protein</fullName>
    </recommendedName>
</protein>
<dbReference type="Pfam" id="PF06602">
    <property type="entry name" value="Myotub-related"/>
    <property type="match status" value="1"/>
</dbReference>
<dbReference type="InterPro" id="IPR010569">
    <property type="entry name" value="Myotubularin-like_Pase_dom"/>
</dbReference>
<dbReference type="InterPro" id="IPR030564">
    <property type="entry name" value="Myotubularin"/>
</dbReference>
<dbReference type="RefSeq" id="XP_001749550.1">
    <property type="nucleotide sequence ID" value="XM_001749498.1"/>
</dbReference>
<dbReference type="InterPro" id="IPR029021">
    <property type="entry name" value="Prot-tyrosine_phosphatase-like"/>
</dbReference>
<dbReference type="PANTHER" id="PTHR10807:SF73">
    <property type="entry name" value="LD06050P"/>
    <property type="match status" value="1"/>
</dbReference>
<name>A9VA44_MONBE</name>
<dbReference type="EMBL" id="CH991572">
    <property type="protein sequence ID" value="EDQ85601.1"/>
    <property type="molecule type" value="Genomic_DNA"/>
</dbReference>
<dbReference type="STRING" id="81824.A9VA44"/>
<dbReference type="OMA" id="NCHASES"/>
<dbReference type="InParanoid" id="A9VA44"/>
<dbReference type="Proteomes" id="UP000001357">
    <property type="component" value="Unassembled WGS sequence"/>
</dbReference>
<dbReference type="eggNOG" id="KOG1089">
    <property type="taxonomic scope" value="Eukaryota"/>
</dbReference>
<organism evidence="2 3">
    <name type="scientific">Monosiga brevicollis</name>
    <name type="common">Choanoflagellate</name>
    <dbReference type="NCBI Taxonomy" id="81824"/>
    <lineage>
        <taxon>Eukaryota</taxon>
        <taxon>Choanoflagellata</taxon>
        <taxon>Craspedida</taxon>
        <taxon>Salpingoecidae</taxon>
        <taxon>Monosiga</taxon>
    </lineage>
</organism>